<dbReference type="NCBIfam" id="TIGR01853">
    <property type="entry name" value="lipid_A_lpxD"/>
    <property type="match status" value="1"/>
</dbReference>
<evidence type="ECO:0000256" key="5">
    <source>
        <dbReference type="ARBA" id="ARBA00023098"/>
    </source>
</evidence>
<evidence type="ECO:0000256" key="4">
    <source>
        <dbReference type="ARBA" id="ARBA00022737"/>
    </source>
</evidence>
<keyword evidence="1 7" id="KW-0444">Lipid biosynthesis</keyword>
<dbReference type="InterPro" id="IPR020573">
    <property type="entry name" value="UDP_GlcNAc_AcTrfase_non-rep"/>
</dbReference>
<dbReference type="Pfam" id="PF04613">
    <property type="entry name" value="LpxD"/>
    <property type="match status" value="1"/>
</dbReference>
<dbReference type="GO" id="GO:0009245">
    <property type="term" value="P:lipid A biosynthetic process"/>
    <property type="evidence" value="ECO:0007669"/>
    <property type="project" value="UniProtKB-UniRule"/>
</dbReference>
<evidence type="ECO:0000256" key="1">
    <source>
        <dbReference type="ARBA" id="ARBA00022516"/>
    </source>
</evidence>
<feature type="active site" description="Proton acceptor" evidence="7">
    <location>
        <position position="241"/>
    </location>
</feature>
<dbReference type="SUPFAM" id="SSF51161">
    <property type="entry name" value="Trimeric LpxA-like enzymes"/>
    <property type="match status" value="1"/>
</dbReference>
<dbReference type="InterPro" id="IPR007691">
    <property type="entry name" value="LpxD"/>
</dbReference>
<dbReference type="CDD" id="cd03352">
    <property type="entry name" value="LbH_LpxD"/>
    <property type="match status" value="1"/>
</dbReference>
<reference evidence="10" key="1">
    <citation type="submission" date="2020-10" db="EMBL/GenBank/DDBJ databases">
        <authorList>
            <person name="Gilroy R."/>
        </authorList>
    </citation>
    <scope>NUCLEOTIDE SEQUENCE</scope>
    <source>
        <strain evidence="10">G3-3990</strain>
    </source>
</reference>
<comment type="caution">
    <text evidence="10">The sequence shown here is derived from an EMBL/GenBank/DDBJ whole genome shotgun (WGS) entry which is preliminary data.</text>
</comment>
<dbReference type="AlphaFoldDB" id="A0A9D9HV10"/>
<dbReference type="EC" id="2.3.1.191" evidence="7"/>
<protein>
    <recommendedName>
        <fullName evidence="7">UDP-3-O-acylglucosamine N-acyltransferase</fullName>
        <ecNumber evidence="7">2.3.1.191</ecNumber>
    </recommendedName>
</protein>
<evidence type="ECO:0000256" key="7">
    <source>
        <dbReference type="HAMAP-Rule" id="MF_00523"/>
    </source>
</evidence>
<dbReference type="Gene3D" id="3.40.1390.10">
    <property type="entry name" value="MurE/MurF, N-terminal domain"/>
    <property type="match status" value="1"/>
</dbReference>
<dbReference type="InterPro" id="IPR011004">
    <property type="entry name" value="Trimer_LpxA-like_sf"/>
</dbReference>
<dbReference type="PANTHER" id="PTHR43378">
    <property type="entry name" value="UDP-3-O-ACYLGLUCOSAMINE N-ACYLTRANSFERASE"/>
    <property type="match status" value="1"/>
</dbReference>
<dbReference type="GO" id="GO:0103118">
    <property type="term" value="F:UDP-3-O-[(3R)-3-hydroxyacyl]-glucosamine N-acyltransferase activity"/>
    <property type="evidence" value="ECO:0007669"/>
    <property type="project" value="UniProtKB-EC"/>
</dbReference>
<evidence type="ECO:0000313" key="11">
    <source>
        <dbReference type="Proteomes" id="UP000823641"/>
    </source>
</evidence>
<comment type="catalytic activity">
    <reaction evidence="7">
        <text>a UDP-3-O-[(3R)-3-hydroxyacyl]-alpha-D-glucosamine + a (3R)-hydroxyacyl-[ACP] = a UDP-2-N,3-O-bis[(3R)-3-hydroxyacyl]-alpha-D-glucosamine + holo-[ACP] + H(+)</text>
        <dbReference type="Rhea" id="RHEA:53836"/>
        <dbReference type="Rhea" id="RHEA-COMP:9685"/>
        <dbReference type="Rhea" id="RHEA-COMP:9945"/>
        <dbReference type="ChEBI" id="CHEBI:15378"/>
        <dbReference type="ChEBI" id="CHEBI:64479"/>
        <dbReference type="ChEBI" id="CHEBI:78827"/>
        <dbReference type="ChEBI" id="CHEBI:137740"/>
        <dbReference type="ChEBI" id="CHEBI:137748"/>
        <dbReference type="EC" id="2.3.1.191"/>
    </reaction>
</comment>
<keyword evidence="4 7" id="KW-0677">Repeat</keyword>
<comment type="subunit">
    <text evidence="7">Homotrimer.</text>
</comment>
<dbReference type="InterPro" id="IPR056729">
    <property type="entry name" value="GMPPB_C"/>
</dbReference>
<gene>
    <name evidence="7 10" type="primary">lpxD</name>
    <name evidence="10" type="ORF">IAA73_10050</name>
</gene>
<feature type="domain" description="UDP-3-O-[3-hydroxymyristoyl] glucosamine N-acyltransferase non-repeat region" evidence="8">
    <location>
        <begin position="22"/>
        <end position="90"/>
    </location>
</feature>
<keyword evidence="6 7" id="KW-0012">Acyltransferase</keyword>
<keyword evidence="2 7" id="KW-0441">Lipid A biosynthesis</keyword>
<sequence length="349" mass="37581">MEFTAQQIADFLQGTVEGDAEVKVSDVSKIEEGRPGTLSFLSNPKYTHYIYDTNASIVLVNNSFVAEHPVRATLIRVENAYDSLARLLQLAESVKPKKQGVSPLAYVAESAKLGENVYVGPFAYVGEQVVIGKNTQIYPHTFIDDNTRIGDDCLIKAGVKIGDRTVIGNRCILQHGVVLGSDGFGFAPQADGKYDKLPQVGNVVIEDDVEIQANTVVDRATMGSTVIRRGVKLDNLIQIAHNVEIGEDTVMASQSGVAGSTKIGKRCIVAGQVGFAGHISVADGSIFGAQTGIPNTIKNPGGVYQGYPAIPVNIFRRASVVYKNLPDLQHTITDLQRKVAALEKQLENK</sequence>
<evidence type="ECO:0000256" key="6">
    <source>
        <dbReference type="ARBA" id="ARBA00023315"/>
    </source>
</evidence>
<organism evidence="10 11">
    <name type="scientific">Candidatus Gallipaludibacter merdavium</name>
    <dbReference type="NCBI Taxonomy" id="2840839"/>
    <lineage>
        <taxon>Bacteria</taxon>
        <taxon>Pseudomonadati</taxon>
        <taxon>Bacteroidota</taxon>
        <taxon>Bacteroidia</taxon>
        <taxon>Bacteroidales</taxon>
        <taxon>Candidatus Gallipaludibacter</taxon>
    </lineage>
</organism>
<comment type="pathway">
    <text evidence="7">Bacterial outer membrane biogenesis; LPS lipid A biosynthesis.</text>
</comment>
<evidence type="ECO:0000256" key="2">
    <source>
        <dbReference type="ARBA" id="ARBA00022556"/>
    </source>
</evidence>
<dbReference type="HAMAP" id="MF_00523">
    <property type="entry name" value="LpxD"/>
    <property type="match status" value="1"/>
</dbReference>
<name>A0A9D9HV10_9BACT</name>
<dbReference type="GO" id="GO:0016410">
    <property type="term" value="F:N-acyltransferase activity"/>
    <property type="evidence" value="ECO:0007669"/>
    <property type="project" value="InterPro"/>
</dbReference>
<dbReference type="NCBIfam" id="NF002060">
    <property type="entry name" value="PRK00892.1"/>
    <property type="match status" value="1"/>
</dbReference>
<comment type="function">
    <text evidence="7">Catalyzes the N-acylation of UDP-3-O-acylglucosamine using 3-hydroxyacyl-ACP as the acyl donor. Is involved in the biosynthesis of lipid A, a phosphorylated glycolipid that anchors the lipopolysaccharide to the outer membrane of the cell.</text>
</comment>
<dbReference type="EMBL" id="JADIMG010000096">
    <property type="protein sequence ID" value="MBO8460656.1"/>
    <property type="molecule type" value="Genomic_DNA"/>
</dbReference>
<dbReference type="PANTHER" id="PTHR43378:SF2">
    <property type="entry name" value="UDP-3-O-ACYLGLUCOSAMINE N-ACYLTRANSFERASE 1, MITOCHONDRIAL-RELATED"/>
    <property type="match status" value="1"/>
</dbReference>
<feature type="domain" description="Mannose-1-phosphate guanyltransferase C-terminal" evidence="9">
    <location>
        <begin position="105"/>
        <end position="182"/>
    </location>
</feature>
<accession>A0A9D9HV10</accession>
<evidence type="ECO:0000313" key="10">
    <source>
        <dbReference type="EMBL" id="MBO8460656.1"/>
    </source>
</evidence>
<evidence type="ECO:0000259" key="9">
    <source>
        <dbReference type="Pfam" id="PF25087"/>
    </source>
</evidence>
<evidence type="ECO:0000256" key="3">
    <source>
        <dbReference type="ARBA" id="ARBA00022679"/>
    </source>
</evidence>
<comment type="similarity">
    <text evidence="7">Belongs to the transferase hexapeptide repeat family. LpxD subfamily.</text>
</comment>
<keyword evidence="3 7" id="KW-0808">Transferase</keyword>
<proteinExistence type="inferred from homology"/>
<dbReference type="Gene3D" id="2.160.10.10">
    <property type="entry name" value="Hexapeptide repeat proteins"/>
    <property type="match status" value="1"/>
</dbReference>
<reference evidence="10" key="2">
    <citation type="journal article" date="2021" name="PeerJ">
        <title>Extensive microbial diversity within the chicken gut microbiome revealed by metagenomics and culture.</title>
        <authorList>
            <person name="Gilroy R."/>
            <person name="Ravi A."/>
            <person name="Getino M."/>
            <person name="Pursley I."/>
            <person name="Horton D.L."/>
            <person name="Alikhan N.F."/>
            <person name="Baker D."/>
            <person name="Gharbi K."/>
            <person name="Hall N."/>
            <person name="Watson M."/>
            <person name="Adriaenssens E.M."/>
            <person name="Foster-Nyarko E."/>
            <person name="Jarju S."/>
            <person name="Secka A."/>
            <person name="Antonio M."/>
            <person name="Oren A."/>
            <person name="Chaudhuri R.R."/>
            <person name="La Ragione R."/>
            <person name="Hildebrand F."/>
            <person name="Pallen M.J."/>
        </authorList>
    </citation>
    <scope>NUCLEOTIDE SEQUENCE</scope>
    <source>
        <strain evidence="10">G3-3990</strain>
    </source>
</reference>
<dbReference type="GO" id="GO:0016020">
    <property type="term" value="C:membrane"/>
    <property type="evidence" value="ECO:0007669"/>
    <property type="project" value="GOC"/>
</dbReference>
<dbReference type="Proteomes" id="UP000823641">
    <property type="component" value="Unassembled WGS sequence"/>
</dbReference>
<keyword evidence="5 7" id="KW-0443">Lipid metabolism</keyword>
<evidence type="ECO:0000259" key="8">
    <source>
        <dbReference type="Pfam" id="PF04613"/>
    </source>
</evidence>
<dbReference type="Pfam" id="PF25087">
    <property type="entry name" value="GMPPB_C"/>
    <property type="match status" value="1"/>
</dbReference>